<dbReference type="GO" id="GO:0012505">
    <property type="term" value="C:endomembrane system"/>
    <property type="evidence" value="ECO:0007669"/>
    <property type="project" value="UniProtKB-ARBA"/>
</dbReference>
<dbReference type="Gene3D" id="1.10.1000.11">
    <property type="entry name" value="Arf Nucleotide-binding Site Opener,domain 2"/>
    <property type="match status" value="1"/>
</dbReference>
<dbReference type="SMART" id="SM00222">
    <property type="entry name" value="Sec7"/>
    <property type="match status" value="1"/>
</dbReference>
<organism evidence="2 3">
    <name type="scientific">Thraustotheca clavata</name>
    <dbReference type="NCBI Taxonomy" id="74557"/>
    <lineage>
        <taxon>Eukaryota</taxon>
        <taxon>Sar</taxon>
        <taxon>Stramenopiles</taxon>
        <taxon>Oomycota</taxon>
        <taxon>Saprolegniomycetes</taxon>
        <taxon>Saprolegniales</taxon>
        <taxon>Achlyaceae</taxon>
        <taxon>Thraustotheca</taxon>
    </lineage>
</organism>
<evidence type="ECO:0000313" key="2">
    <source>
        <dbReference type="EMBL" id="OQS05153.1"/>
    </source>
</evidence>
<proteinExistence type="predicted"/>
<gene>
    <name evidence="2" type="ORF">THRCLA_02667</name>
</gene>
<dbReference type="STRING" id="74557.A0A1W0A4D7"/>
<dbReference type="PANTHER" id="PTHR10663:SF388">
    <property type="entry name" value="GOLGI-SPECIFIC BREFELDIN A-RESISTANCE GUANINE NUCLEOTIDE EXCHANGE FACTOR 1"/>
    <property type="match status" value="1"/>
</dbReference>
<accession>A0A1W0A4D7</accession>
<dbReference type="Proteomes" id="UP000243217">
    <property type="component" value="Unassembled WGS sequence"/>
</dbReference>
<protein>
    <recommendedName>
        <fullName evidence="1">SEC7 domain-containing protein</fullName>
    </recommendedName>
</protein>
<dbReference type="PANTHER" id="PTHR10663">
    <property type="entry name" value="GUANYL-NUCLEOTIDE EXCHANGE FACTOR"/>
    <property type="match status" value="1"/>
</dbReference>
<evidence type="ECO:0000313" key="3">
    <source>
        <dbReference type="Proteomes" id="UP000243217"/>
    </source>
</evidence>
<dbReference type="PROSITE" id="PS50190">
    <property type="entry name" value="SEC7"/>
    <property type="match status" value="1"/>
</dbReference>
<dbReference type="GO" id="GO:0005737">
    <property type="term" value="C:cytoplasm"/>
    <property type="evidence" value="ECO:0007669"/>
    <property type="project" value="UniProtKB-ARBA"/>
</dbReference>
<reference evidence="2 3" key="1">
    <citation type="journal article" date="2014" name="Genome Biol. Evol.">
        <title>The secreted proteins of Achlya hypogyna and Thraustotheca clavata identify the ancestral oomycete secretome and reveal gene acquisitions by horizontal gene transfer.</title>
        <authorList>
            <person name="Misner I."/>
            <person name="Blouin N."/>
            <person name="Leonard G."/>
            <person name="Richards T.A."/>
            <person name="Lane C.E."/>
        </authorList>
    </citation>
    <scope>NUCLEOTIDE SEQUENCE [LARGE SCALE GENOMIC DNA]</scope>
    <source>
        <strain evidence="2 3">ATCC 34112</strain>
    </source>
</reference>
<dbReference type="InterPro" id="IPR023394">
    <property type="entry name" value="Sec7_C_sf"/>
</dbReference>
<evidence type="ECO:0000259" key="1">
    <source>
        <dbReference type="PROSITE" id="PS50190"/>
    </source>
</evidence>
<dbReference type="InterPro" id="IPR032691">
    <property type="entry name" value="Mon2/Sec7/BIG1-like_HUS"/>
</dbReference>
<dbReference type="InterPro" id="IPR035999">
    <property type="entry name" value="Sec7_dom_sf"/>
</dbReference>
<dbReference type="EMBL" id="JNBS01000496">
    <property type="protein sequence ID" value="OQS05153.1"/>
    <property type="molecule type" value="Genomic_DNA"/>
</dbReference>
<dbReference type="GO" id="GO:0016192">
    <property type="term" value="P:vesicle-mediated transport"/>
    <property type="evidence" value="ECO:0007669"/>
    <property type="project" value="UniProtKB-ARBA"/>
</dbReference>
<dbReference type="FunFam" id="1.10.1000.11:FF:000002">
    <property type="entry name" value="Cytohesin 1"/>
    <property type="match status" value="1"/>
</dbReference>
<dbReference type="SUPFAM" id="SSF48425">
    <property type="entry name" value="Sec7 domain"/>
    <property type="match status" value="1"/>
</dbReference>
<dbReference type="Gene3D" id="1.10.220.20">
    <property type="match status" value="1"/>
</dbReference>
<dbReference type="InterPro" id="IPR000904">
    <property type="entry name" value="Sec7_dom"/>
</dbReference>
<dbReference type="Pfam" id="PF01369">
    <property type="entry name" value="Sec7"/>
    <property type="match status" value="1"/>
</dbReference>
<name>A0A1W0A4D7_9STRA</name>
<dbReference type="Pfam" id="PF12783">
    <property type="entry name" value="Sec7-like_HUS"/>
    <property type="match status" value="1"/>
</dbReference>
<dbReference type="GO" id="GO:0005085">
    <property type="term" value="F:guanyl-nucleotide exchange factor activity"/>
    <property type="evidence" value="ECO:0007669"/>
    <property type="project" value="InterPro"/>
</dbReference>
<sequence length="1374" mass="154301">MEALRCATLSGIQTLIHIKSNQVNELAKLRGKLQQWTNPHDFEPQLVLQPFLDIIRNENTTGPLTRSAMEAVCTILHVYDENSALHGIPMQHALADVLDAVTQCRFQETEPNSDQYVLLTVVRVLDIVLQCRAAATLTDDTIWHVVDALFAIARSNDARISNVIRGVATDSLQRMMQVIFDPMEILTESSRAFGLPCAVKVLGFLCLKIQPSSKSSEKEVLLSLQLLQTVLMKLGSHIKDIPSLLTYAHDELCGAILSWLRLGSLTPGQDNIDIPLSCLSILRLIWCYIRSCLKMQWEVMLQGLVPGVMDRTLALEWRVELLQCLVDFLADASFVIDIFVQYDCNADRSNVLELVLTTLYQIIQGSTDPDDFSTEIEPEMIDVALLGYWNILNVLHQRTLMEFDMIVGPPVEASNQVLSRRQRKKLFQEAIAAFNVKPLTGITLLESEGFVPSPVDATSLGWTLFMKFAYMCIARVLRSLPPGLDKNCVGQFLGTMGKEPGPTVALTDTSTFHQQLLHAYVAAFDFQDMYLVEALRVFLSSFRLPGEAQQIDRILECFSKQVFEQCRERALFASSVDVPYLLSFSIIMLNTDLHNANIRADRKMTIEDFLKNNSNYGIPGASPLPTEYLTSIYHAIRTSPIRTCDDAEEVTSERWRDLQRIHAATPATERIMNSFVHTPEYDAYVLEYVANDFLLPLLPVLSEMALFPQVLNQLVSCAQAAASLHCTELFGKIVAILGEQSSLCSSHSNDQAIEATVYTYCSDVVASTATIGILQLWKSCSNHFDEASWAWFLSILARLREYQLLPSSLLLERRSFLTQDERVLYVETTQDTALVKLQSSKQHAKSLSTPTSSFFSSVSRFFAMEPISAPSSPLHTPTSTDSPFSSYRKLDINDLFFPSTEDDTDVMNMVTQPWIDDFLSQCPLHFFYEHMQALSDQSIRSFFTAACSQVQRVFQPPSKTKLTPGTLSPGGAIFIEQIAMRVLSSELSKDIWRIVLEHAEAIIKSLDPFIRGNLHVQGMGYESAVYLLETLLTGLLYNGQSQIVNILLLLESMDMDLLAVFARPLLKGIFMDQLTLEAWSVWLRIVLRCSAIRSLDDYSFYCLAVLEKASDLDNYSALVPLLTLLAHTASVHAHSTQAILTLERVLSFETSLWEASMDLHDVDKLSILGALSSQLTHPSTLTSDTLRLSTLTTLRRCALESPDSMLEPSSWLALLRYGLIPLTGVEIPGRSDSSNELNAALEEFALEMPEGVDLLPTTSTIMDMVVALFLHHLDDWMAPAAQVEFPIVWNEILFVFTTRLQMYREKKVSEEALVEQLRNVVHVVFALNQEEDWFIPSVQHIATLCPQIIVWKEEEPISTTIPEEQSHLVDETQA</sequence>
<dbReference type="GO" id="GO:0032012">
    <property type="term" value="P:regulation of ARF protein signal transduction"/>
    <property type="evidence" value="ECO:0007669"/>
    <property type="project" value="InterPro"/>
</dbReference>
<comment type="caution">
    <text evidence="2">The sequence shown here is derived from an EMBL/GenBank/DDBJ whole genome shotgun (WGS) entry which is preliminary data.</text>
</comment>
<keyword evidence="3" id="KW-1185">Reference proteome</keyword>
<feature type="domain" description="SEC7" evidence="1">
    <location>
        <begin position="416"/>
        <end position="639"/>
    </location>
</feature>
<dbReference type="CDD" id="cd00171">
    <property type="entry name" value="Sec7"/>
    <property type="match status" value="1"/>
</dbReference>
<dbReference type="OrthoDB" id="430364at2759"/>